<dbReference type="RefSeq" id="WP_309652069.1">
    <property type="nucleotide sequence ID" value="NZ_JARWAK010000004.1"/>
</dbReference>
<feature type="domain" description="FlgD Tudor-like" evidence="7">
    <location>
        <begin position="85"/>
        <end position="233"/>
    </location>
</feature>
<feature type="domain" description="FlgD/Vpr Ig-like" evidence="6">
    <location>
        <begin position="123"/>
        <end position="190"/>
    </location>
</feature>
<gene>
    <name evidence="8" type="primary">flgD</name>
    <name evidence="8" type="ORF">QC818_06675</name>
</gene>
<keyword evidence="9" id="KW-1185">Reference proteome</keyword>
<evidence type="ECO:0000256" key="3">
    <source>
        <dbReference type="ARBA" id="ARBA00022795"/>
    </source>
</evidence>
<dbReference type="NCBIfam" id="NF005176">
    <property type="entry name" value="PRK06655.1-1"/>
    <property type="match status" value="1"/>
</dbReference>
<keyword evidence="3 5" id="KW-1005">Bacterial flagellum biogenesis</keyword>
<evidence type="ECO:0000256" key="2">
    <source>
        <dbReference type="ARBA" id="ARBA00016013"/>
    </source>
</evidence>
<dbReference type="Pfam" id="PF13860">
    <property type="entry name" value="FlgD_ig"/>
    <property type="match status" value="1"/>
</dbReference>
<evidence type="ECO:0000256" key="4">
    <source>
        <dbReference type="ARBA" id="ARBA00024746"/>
    </source>
</evidence>
<comment type="function">
    <text evidence="4 5">Required for flagellar hook formation. May act as a scaffolding protein.</text>
</comment>
<protein>
    <recommendedName>
        <fullName evidence="2 5">Basal-body rod modification protein FlgD</fullName>
    </recommendedName>
</protein>
<comment type="caution">
    <text evidence="8">The sequence shown here is derived from an EMBL/GenBank/DDBJ whole genome shotgun (WGS) entry which is preliminary data.</text>
</comment>
<dbReference type="EMBL" id="JARWAK010000004">
    <property type="protein sequence ID" value="MDR5866468.1"/>
    <property type="molecule type" value="Genomic_DNA"/>
</dbReference>
<dbReference type="InterPro" id="IPR005648">
    <property type="entry name" value="FlgD"/>
</dbReference>
<dbReference type="InterPro" id="IPR025963">
    <property type="entry name" value="FLgD_Tudor"/>
</dbReference>
<name>A0ABU1G1T0_9GAMM</name>
<evidence type="ECO:0000256" key="1">
    <source>
        <dbReference type="ARBA" id="ARBA00010577"/>
    </source>
</evidence>
<dbReference type="Pfam" id="PF03963">
    <property type="entry name" value="FlgD"/>
    <property type="match status" value="1"/>
</dbReference>
<dbReference type="Gene3D" id="2.30.30.910">
    <property type="match status" value="1"/>
</dbReference>
<organism evidence="8 9">
    <name type="scientific">Halomonas koreensis</name>
    <dbReference type="NCBI Taxonomy" id="245385"/>
    <lineage>
        <taxon>Bacteria</taxon>
        <taxon>Pseudomonadati</taxon>
        <taxon>Pseudomonadota</taxon>
        <taxon>Gammaproteobacteria</taxon>
        <taxon>Oceanospirillales</taxon>
        <taxon>Halomonadaceae</taxon>
        <taxon>Halomonas</taxon>
    </lineage>
</organism>
<dbReference type="Proteomes" id="UP001264519">
    <property type="component" value="Unassembled WGS sequence"/>
</dbReference>
<comment type="similarity">
    <text evidence="1 5">Belongs to the FlgD family.</text>
</comment>
<sequence>MANTIDSSVTSALNAGAASGRAGQSAALQDSFMTLLVTQLQNQDPLSPMENKEMTSQLAQINTVSGIEKLNDSLGQINDQIDAGQTLQASGLIGKGVLVPGDRILLSQGEAAEGEEGDGEVTTTPFGVELEQPADNVTVTITNQAGEVINRYDLGGVDAGVESFSWDGETSDGQIAADGAYHVSVEATRGGEPVPVDSLNYAVVGSVTPPTDGGPLTLDLGAVYGRVELSDIKQIL</sequence>
<reference evidence="8 9" key="1">
    <citation type="submission" date="2023-04" db="EMBL/GenBank/DDBJ databases">
        <title>A long-awaited taxogenomic arrangement of the family Halomonadaceae.</title>
        <authorList>
            <person name="De La Haba R."/>
            <person name="Chuvochina M."/>
            <person name="Wittouck S."/>
            <person name="Arahal D.R."/>
            <person name="Sanchez-Porro C."/>
            <person name="Hugenholtz P."/>
            <person name="Ventosa A."/>
        </authorList>
    </citation>
    <scope>NUCLEOTIDE SEQUENCE [LARGE SCALE GENOMIC DNA]</scope>
    <source>
        <strain evidence="8 9">DSM 23530</strain>
    </source>
</reference>
<evidence type="ECO:0000256" key="5">
    <source>
        <dbReference type="RuleBase" id="RU362076"/>
    </source>
</evidence>
<evidence type="ECO:0000313" key="9">
    <source>
        <dbReference type="Proteomes" id="UP001264519"/>
    </source>
</evidence>
<evidence type="ECO:0000313" key="8">
    <source>
        <dbReference type="EMBL" id="MDR5866468.1"/>
    </source>
</evidence>
<dbReference type="Gene3D" id="2.60.40.4070">
    <property type="match status" value="1"/>
</dbReference>
<evidence type="ECO:0000259" key="7">
    <source>
        <dbReference type="Pfam" id="PF13861"/>
    </source>
</evidence>
<keyword evidence="8" id="KW-0969">Cilium</keyword>
<evidence type="ECO:0000259" key="6">
    <source>
        <dbReference type="Pfam" id="PF13860"/>
    </source>
</evidence>
<dbReference type="InterPro" id="IPR025965">
    <property type="entry name" value="FlgD/Vpr_Ig-like"/>
</dbReference>
<proteinExistence type="inferred from homology"/>
<keyword evidence="8" id="KW-0282">Flagellum</keyword>
<keyword evidence="8" id="KW-0966">Cell projection</keyword>
<dbReference type="Pfam" id="PF13861">
    <property type="entry name" value="FLgD_tudor"/>
    <property type="match status" value="1"/>
</dbReference>
<accession>A0ABU1G1T0</accession>